<evidence type="ECO:0000313" key="2">
    <source>
        <dbReference type="EMBL" id="MFE8704003.1"/>
    </source>
</evidence>
<organism evidence="2 3">
    <name type="scientific">Cytobacillus spartinae</name>
    <dbReference type="NCBI Taxonomy" id="3299023"/>
    <lineage>
        <taxon>Bacteria</taxon>
        <taxon>Bacillati</taxon>
        <taxon>Bacillota</taxon>
        <taxon>Bacilli</taxon>
        <taxon>Bacillales</taxon>
        <taxon>Bacillaceae</taxon>
        <taxon>Cytobacillus</taxon>
    </lineage>
</organism>
<dbReference type="InterPro" id="IPR016195">
    <property type="entry name" value="Pol/histidinol_Pase-like"/>
</dbReference>
<dbReference type="EMBL" id="JBIACK010000022">
    <property type="protein sequence ID" value="MFE8704003.1"/>
    <property type="molecule type" value="Genomic_DNA"/>
</dbReference>
<dbReference type="InterPro" id="IPR027417">
    <property type="entry name" value="P-loop_NTPase"/>
</dbReference>
<dbReference type="InterPro" id="IPR054787">
    <property type="entry name" value="TrlF_ATPase"/>
</dbReference>
<sequence>MKKFLNSAGSIWRKWDLHVHSPASILHNEFGSWEEYFEKLESLEDISVLGITDYYSIEGYLRVMEYKNAGGLNNIDLILPNVELRIDTVTARDRPINTHVIFSPNIIEHINDKFFRELKYEYGGNTFSCTNDDLIELGKMTKTRDISDQEALKEGMNQFKISIDRLKNVFSQNKKIFENNVFTIVANKSTDGASGVRENSMQIEQRKIYQFADAVFSSRPVDRDFFLGKASNHSKEKIIENYGSLKPCIHGSDAHKIERICKPELNRYTWIKSDPTFNGLLQIIHEPEKRVTIQENNPDLKSDYNIINSIKFLDSNEFTSTEIKLNSGLNTIIGGKSSGKSLLLYKIAQAISTDELETRMMDDNWKNPYSSSFIEGLKFQVNWRNGDSSNNFSESKGKVTYIPQMYINSLSEETANKDLQKKIVEILMQNEAHSRFFTEKREQIKNFSKEIKFDIGRLFEKIQDLITNEEKIKSEGNKEALQKEYDKLQKLIDERIKSSNISPKGELEMKQFENEKKEIQNLIRENIQNNEKGITASRELNSLVSYFNSSIKDLSIGLPHEYLELTDKLSIQVNKAFVNTLNEFDIKSKAYLEWKKLQDEKIVSIEEKLKPYQDKLKGLSDISQYQQSLSEQEKLIKQLEIYEGTNKELKITINQIKEGIYYTFEKYLEILLEIKNYFDDKNEFSNLILKTDIIFENTKFEESFLSLFNRRGKISNLFPNTEGLLLFDENDQFIFEIENYLDKLKHICDSIIETDESKLKLRKSFTKQDAVEHLFNTGQTKIVFDFLKDGDSLNQMSPGKRGLVLLELFLEMSDEKHPILIDQPEDNLDNRTISKDLVDILKRKKDTRQIIIVTHNANLVVLTDSENVIVANQDGQLIENANHRFEYLTGGIECDFKEHDIRIDGKGIKTHVCEILEGGKEAFEIREKKYGF</sequence>
<feature type="coiled-coil region" evidence="1">
    <location>
        <begin position="471"/>
        <end position="532"/>
    </location>
</feature>
<dbReference type="RefSeq" id="WP_389365000.1">
    <property type="nucleotide sequence ID" value="NZ_JBIACK010000022.1"/>
</dbReference>
<evidence type="ECO:0000313" key="3">
    <source>
        <dbReference type="Proteomes" id="UP001601059"/>
    </source>
</evidence>
<keyword evidence="1" id="KW-0175">Coiled coil</keyword>
<dbReference type="Gene3D" id="3.40.50.300">
    <property type="entry name" value="P-loop containing nucleotide triphosphate hydrolases"/>
    <property type="match status" value="2"/>
</dbReference>
<keyword evidence="3" id="KW-1185">Reference proteome</keyword>
<dbReference type="Proteomes" id="UP001601059">
    <property type="component" value="Unassembled WGS sequence"/>
</dbReference>
<name>A0ABW6KM92_9BACI</name>
<protein>
    <submittedName>
        <fullName evidence="2">TrlF family AAA-like ATPase</fullName>
    </submittedName>
</protein>
<gene>
    <name evidence="2" type="ORF">ACFYKX_25875</name>
</gene>
<dbReference type="Gene3D" id="3.20.20.140">
    <property type="entry name" value="Metal-dependent hydrolases"/>
    <property type="match status" value="1"/>
</dbReference>
<dbReference type="NCBIfam" id="NF045780">
    <property type="entry name" value="TrlF_fam_ATP"/>
    <property type="match status" value="1"/>
</dbReference>
<reference evidence="2 3" key="1">
    <citation type="submission" date="2024-08" db="EMBL/GenBank/DDBJ databases">
        <title>Two novel Cytobacillus novel species.</title>
        <authorList>
            <person name="Liu G."/>
        </authorList>
    </citation>
    <scope>NUCLEOTIDE SEQUENCE [LARGE SCALE GENOMIC DNA]</scope>
    <source>
        <strain evidence="2 3">FJAT-54145</strain>
    </source>
</reference>
<proteinExistence type="predicted"/>
<accession>A0ABW6KM92</accession>
<dbReference type="SUPFAM" id="SSF89550">
    <property type="entry name" value="PHP domain-like"/>
    <property type="match status" value="1"/>
</dbReference>
<comment type="caution">
    <text evidence="2">The sequence shown here is derived from an EMBL/GenBank/DDBJ whole genome shotgun (WGS) entry which is preliminary data.</text>
</comment>
<dbReference type="SUPFAM" id="SSF52540">
    <property type="entry name" value="P-loop containing nucleoside triphosphate hydrolases"/>
    <property type="match status" value="1"/>
</dbReference>
<evidence type="ECO:0000256" key="1">
    <source>
        <dbReference type="SAM" id="Coils"/>
    </source>
</evidence>